<feature type="transmembrane region" description="Helical" evidence="1">
    <location>
        <begin position="139"/>
        <end position="160"/>
    </location>
</feature>
<feature type="transmembrane region" description="Helical" evidence="1">
    <location>
        <begin position="105"/>
        <end position="127"/>
    </location>
</feature>
<feature type="transmembrane region" description="Helical" evidence="1">
    <location>
        <begin position="12"/>
        <end position="30"/>
    </location>
</feature>
<evidence type="ECO:0000313" key="2">
    <source>
        <dbReference type="EMBL" id="AXY57409.1"/>
    </source>
</evidence>
<reference evidence="3" key="1">
    <citation type="submission" date="2018-09" db="EMBL/GenBank/DDBJ databases">
        <title>The complete genome of Acinetobacter sp. strain WCHAc010005.</title>
        <authorList>
            <person name="Hu Y."/>
            <person name="Long H."/>
            <person name="Feng Y."/>
            <person name="Zong Z."/>
        </authorList>
    </citation>
    <scope>NUCLEOTIDE SEQUENCE [LARGE SCALE GENOMIC DNA]</scope>
    <source>
        <strain evidence="3">WCHAc010005</strain>
    </source>
</reference>
<evidence type="ECO:0000256" key="1">
    <source>
        <dbReference type="SAM" id="Phobius"/>
    </source>
</evidence>
<evidence type="ECO:0000313" key="3">
    <source>
        <dbReference type="Proteomes" id="UP000263753"/>
    </source>
</evidence>
<name>A0A3B7M4H1_9GAMM</name>
<dbReference type="RefSeq" id="WP_087511892.1">
    <property type="nucleotide sequence ID" value="NZ_CP032134.1"/>
</dbReference>
<gene>
    <name evidence="2" type="ORF">CDG60_13050</name>
</gene>
<sequence length="266" mass="31106">MTWFVSIFEFSYKAAFAALFGILLLIAFVVTAPMGSDPVYGFFRYDFLLFYALIIQVCLLYLKLESWAEAKVIALFHLMAMVMEVFLTHPQIASWQYPQPAVFKIMTVPLFAGFMYSAVGSFFARSLRLYHVSFEKLPGFANMLCLAVLSYMNFMSKFFIPDFRNLLFLWSIIIFWKTRIRFELKHHQFALPMLPVLILLAFIIWVAENISTFYKIWLYPSQVDAWHMVGWGKLGSWYLLLLLSLVLVLKILGIRSENGQWKLKDK</sequence>
<feature type="transmembrane region" description="Helical" evidence="1">
    <location>
        <begin position="74"/>
        <end position="93"/>
    </location>
</feature>
<dbReference type="PIRSF" id="PIRSF009141">
    <property type="entry name" value="UCP009141"/>
    <property type="match status" value="1"/>
</dbReference>
<keyword evidence="1" id="KW-0472">Membrane</keyword>
<proteinExistence type="predicted"/>
<dbReference type="InterPro" id="IPR008535">
    <property type="entry name" value="DUF817"/>
</dbReference>
<dbReference type="AlphaFoldDB" id="A0A3B7M4H1"/>
<feature type="transmembrane region" description="Helical" evidence="1">
    <location>
        <begin position="42"/>
        <end position="62"/>
    </location>
</feature>
<keyword evidence="1" id="KW-0812">Transmembrane</keyword>
<dbReference type="Pfam" id="PF05675">
    <property type="entry name" value="DUF817"/>
    <property type="match status" value="1"/>
</dbReference>
<dbReference type="EMBL" id="CP032134">
    <property type="protein sequence ID" value="AXY57409.1"/>
    <property type="molecule type" value="Genomic_DNA"/>
</dbReference>
<feature type="transmembrane region" description="Helical" evidence="1">
    <location>
        <begin position="194"/>
        <end position="217"/>
    </location>
</feature>
<keyword evidence="1" id="KW-1133">Transmembrane helix</keyword>
<organism evidence="2 3">
    <name type="scientific">Acinetobacter chinensis</name>
    <dbReference type="NCBI Taxonomy" id="2004650"/>
    <lineage>
        <taxon>Bacteria</taxon>
        <taxon>Pseudomonadati</taxon>
        <taxon>Pseudomonadota</taxon>
        <taxon>Gammaproteobacteria</taxon>
        <taxon>Moraxellales</taxon>
        <taxon>Moraxellaceae</taxon>
        <taxon>Acinetobacter</taxon>
    </lineage>
</organism>
<feature type="transmembrane region" description="Helical" evidence="1">
    <location>
        <begin position="237"/>
        <end position="254"/>
    </location>
</feature>
<dbReference type="KEGG" id="achi:CDG60_13050"/>
<dbReference type="Proteomes" id="UP000263753">
    <property type="component" value="Chromosome"/>
</dbReference>
<accession>A0A3B7M4H1</accession>
<protein>
    <submittedName>
        <fullName evidence="2">DUF817 domain-containing protein</fullName>
    </submittedName>
</protein>